<dbReference type="PANTHER" id="PTHR42815">
    <property type="entry name" value="FAD-BINDING, PUTATIVE (AFU_ORTHOLOGUE AFUA_6G07600)-RELATED"/>
    <property type="match status" value="1"/>
</dbReference>
<dbReference type="Proteomes" id="UP000799776">
    <property type="component" value="Unassembled WGS sequence"/>
</dbReference>
<proteinExistence type="predicted"/>
<dbReference type="InterPro" id="IPR012349">
    <property type="entry name" value="Split_barrel_FMN-bd"/>
</dbReference>
<evidence type="ECO:0000313" key="2">
    <source>
        <dbReference type="EMBL" id="KAF2091867.1"/>
    </source>
</evidence>
<protein>
    <recommendedName>
        <fullName evidence="1">FAD-binding FR-type domain-containing protein</fullName>
    </recommendedName>
</protein>
<evidence type="ECO:0000313" key="3">
    <source>
        <dbReference type="Proteomes" id="UP000799776"/>
    </source>
</evidence>
<dbReference type="OrthoDB" id="436496at2759"/>
<dbReference type="PROSITE" id="PS51384">
    <property type="entry name" value="FAD_FR"/>
    <property type="match status" value="1"/>
</dbReference>
<dbReference type="SUPFAM" id="SSF52343">
    <property type="entry name" value="Ferredoxin reductase-like, C-terminal NADP-linked domain"/>
    <property type="match status" value="1"/>
</dbReference>
<dbReference type="InterPro" id="IPR017927">
    <property type="entry name" value="FAD-bd_FR_type"/>
</dbReference>
<gene>
    <name evidence="2" type="ORF">K490DRAFT_32975</name>
</gene>
<feature type="domain" description="FAD-binding FR-type" evidence="1">
    <location>
        <begin position="350"/>
        <end position="471"/>
    </location>
</feature>
<keyword evidence="3" id="KW-1185">Reference proteome</keyword>
<dbReference type="SUPFAM" id="SSF63380">
    <property type="entry name" value="Riboflavin synthase domain-like"/>
    <property type="match status" value="1"/>
</dbReference>
<dbReference type="InterPro" id="IPR017938">
    <property type="entry name" value="Riboflavin_synthase-like_b-brl"/>
</dbReference>
<reference evidence="2" key="1">
    <citation type="journal article" date="2020" name="Stud. Mycol.">
        <title>101 Dothideomycetes genomes: a test case for predicting lifestyles and emergence of pathogens.</title>
        <authorList>
            <person name="Haridas S."/>
            <person name="Albert R."/>
            <person name="Binder M."/>
            <person name="Bloem J."/>
            <person name="Labutti K."/>
            <person name="Salamov A."/>
            <person name="Andreopoulos B."/>
            <person name="Baker S."/>
            <person name="Barry K."/>
            <person name="Bills G."/>
            <person name="Bluhm B."/>
            <person name="Cannon C."/>
            <person name="Castanera R."/>
            <person name="Culley D."/>
            <person name="Daum C."/>
            <person name="Ezra D."/>
            <person name="Gonzalez J."/>
            <person name="Henrissat B."/>
            <person name="Kuo A."/>
            <person name="Liang C."/>
            <person name="Lipzen A."/>
            <person name="Lutzoni F."/>
            <person name="Magnuson J."/>
            <person name="Mondo S."/>
            <person name="Nolan M."/>
            <person name="Ohm R."/>
            <person name="Pangilinan J."/>
            <person name="Park H.-J."/>
            <person name="Ramirez L."/>
            <person name="Alfaro M."/>
            <person name="Sun H."/>
            <person name="Tritt A."/>
            <person name="Yoshinaga Y."/>
            <person name="Zwiers L.-H."/>
            <person name="Turgeon B."/>
            <person name="Goodwin S."/>
            <person name="Spatafora J."/>
            <person name="Crous P."/>
            <person name="Grigoriev I."/>
        </authorList>
    </citation>
    <scope>NUCLEOTIDE SEQUENCE</scope>
    <source>
        <strain evidence="2">CBS 121410</strain>
    </source>
</reference>
<evidence type="ECO:0000259" key="1">
    <source>
        <dbReference type="PROSITE" id="PS51384"/>
    </source>
</evidence>
<dbReference type="EMBL" id="ML978711">
    <property type="protein sequence ID" value="KAF2091867.1"/>
    <property type="molecule type" value="Genomic_DNA"/>
</dbReference>
<sequence>MSFIEAMPWSEGEVAMHTIMRTPDRDNPTAPMLTPQAASMLQRAPLLAIGTRDAEQRPWTTVWGGNPSFSRPLGGSLVGIRAEVDRSHDPVVQVLTKGRDDGEVTREEGPGRMVSGLPIDLMTRKRVKVYGRLVATALGKPDEDKDDGKDSGQGDIQLVVNVEQSFGNCPKYLNKKQIQPATPYPKLLHSSPKLSEDGLELLGRADLFFISSSNADKDMDTNHRGGSAGFVRVLSNEDDGAELVYPEYSGNRLYQTLGNLKSSPRAGICVPDFITGDVLYMTGTTEILVGAAANSVLPRSNLAVKFRVTESRYVQQGLPFRGSPGESSPYNPNVRLLATEGNLAASLDKSASNNATLIKKTAITPTISRFRFATTIPIIFSPGQWVATDFSSELNTGYSHMRDDDPRSINDDFVRTFTVSSSPRTANGHAHDEFEITIRKVGPATSFLFQQHERAASELALRGFGGEFRIRQEPDGYTIVPFVAGGVGITPLMGQMDSLDADRIRLIWTLRVDDIGLAADLFRAHPGLGSSALICLTGNGIATLSADQETALHAVRDAGARCEMRRLKKADLDAVDADVWYICTGTSLRKTLLEWLRGKEVVFEDFDY</sequence>
<name>A0A9P4I298_9PEZI</name>
<dbReference type="InterPro" id="IPR039261">
    <property type="entry name" value="FNR_nucleotide-bd"/>
</dbReference>
<comment type="caution">
    <text evidence="2">The sequence shown here is derived from an EMBL/GenBank/DDBJ whole genome shotgun (WGS) entry which is preliminary data.</text>
</comment>
<dbReference type="AlphaFoldDB" id="A0A9P4I298"/>
<dbReference type="Gene3D" id="2.30.110.10">
    <property type="entry name" value="Electron Transport, Fmn-binding Protein, Chain A"/>
    <property type="match status" value="1"/>
</dbReference>
<dbReference type="PANTHER" id="PTHR42815:SF2">
    <property type="entry name" value="FAD-BINDING, PUTATIVE (AFU_ORTHOLOGUE AFUA_6G07600)-RELATED"/>
    <property type="match status" value="1"/>
</dbReference>
<dbReference type="Gene3D" id="2.40.30.10">
    <property type="entry name" value="Translation factors"/>
    <property type="match status" value="1"/>
</dbReference>
<organism evidence="2 3">
    <name type="scientific">Saccharata proteae CBS 121410</name>
    <dbReference type="NCBI Taxonomy" id="1314787"/>
    <lineage>
        <taxon>Eukaryota</taxon>
        <taxon>Fungi</taxon>
        <taxon>Dikarya</taxon>
        <taxon>Ascomycota</taxon>
        <taxon>Pezizomycotina</taxon>
        <taxon>Dothideomycetes</taxon>
        <taxon>Dothideomycetes incertae sedis</taxon>
        <taxon>Botryosphaeriales</taxon>
        <taxon>Saccharataceae</taxon>
        <taxon>Saccharata</taxon>
    </lineage>
</organism>
<dbReference type="GO" id="GO:0016491">
    <property type="term" value="F:oxidoreductase activity"/>
    <property type="evidence" value="ECO:0007669"/>
    <property type="project" value="InterPro"/>
</dbReference>
<accession>A0A9P4I298</accession>